<evidence type="ECO:0000313" key="3">
    <source>
        <dbReference type="Proteomes" id="UP000249619"/>
    </source>
</evidence>
<dbReference type="SUPFAM" id="SSF89095">
    <property type="entry name" value="GatB/YqeY motif"/>
    <property type="match status" value="1"/>
</dbReference>
<dbReference type="OrthoDB" id="538640at2759"/>
<dbReference type="Proteomes" id="UP000249619">
    <property type="component" value="Unassembled WGS sequence"/>
</dbReference>
<dbReference type="STRING" id="183478.A0A364NCH8"/>
<proteinExistence type="inferred from homology"/>
<organism evidence="2 3">
    <name type="scientific">Stemphylium lycopersici</name>
    <name type="common">Tomato gray leaf spot disease fungus</name>
    <name type="synonym">Thyrospora lycopersici</name>
    <dbReference type="NCBI Taxonomy" id="183478"/>
    <lineage>
        <taxon>Eukaryota</taxon>
        <taxon>Fungi</taxon>
        <taxon>Dikarya</taxon>
        <taxon>Ascomycota</taxon>
        <taxon>Pezizomycotina</taxon>
        <taxon>Dothideomycetes</taxon>
        <taxon>Pleosporomycetidae</taxon>
        <taxon>Pleosporales</taxon>
        <taxon>Pleosporineae</taxon>
        <taxon>Pleosporaceae</taxon>
        <taxon>Stemphylium</taxon>
    </lineage>
</organism>
<comment type="subcellular location">
    <subcellularLocation>
        <location evidence="1">Mitochondrion</location>
    </subcellularLocation>
</comment>
<sequence>MSLFRATFLQRQLFAPARLTCIRHASTSTPENVVLPRLQSDLKIAMRSKNKPALNTIRALQAEIINASKTAKPITTDGALYSLIQKQIKSSSASLDEFRNAKRDDLVEKEQLHLDVLKSYADEIPTVSETEIDSLVASVVEGLEEGKRNFNSVMGRVMGGSKGRPLDLEYVTKKVQEAITDTALDEIGPEKTRLAFRILRMCPHSSNFLQRVGYSRADAGTSQT</sequence>
<dbReference type="Gene3D" id="1.10.1510.10">
    <property type="entry name" value="Uncharacterised protein YqeY/AIM41 PF09424, N-terminal domain"/>
    <property type="match status" value="1"/>
</dbReference>
<dbReference type="EMBL" id="QGDH01000017">
    <property type="protein sequence ID" value="RAR14907.1"/>
    <property type="molecule type" value="Genomic_DNA"/>
</dbReference>
<dbReference type="AlphaFoldDB" id="A0A364NCH8"/>
<evidence type="ECO:0000256" key="1">
    <source>
        <dbReference type="RuleBase" id="RU365099"/>
    </source>
</evidence>
<keyword evidence="1" id="KW-0496">Mitochondrion</keyword>
<dbReference type="PANTHER" id="PTHR28055:SF1">
    <property type="entry name" value="ALTERED INHERITANCE OF MITOCHONDRIA PROTEIN 41, MITOCHONDRIAL"/>
    <property type="match status" value="1"/>
</dbReference>
<protein>
    <recommendedName>
        <fullName evidence="1">Altered inheritance of mitochondria protein 41</fullName>
    </recommendedName>
</protein>
<dbReference type="Pfam" id="PF09424">
    <property type="entry name" value="YqeY"/>
    <property type="match status" value="1"/>
</dbReference>
<dbReference type="InterPro" id="IPR003789">
    <property type="entry name" value="Asn/Gln_tRNA_amidoTrase-B-like"/>
</dbReference>
<evidence type="ECO:0000313" key="2">
    <source>
        <dbReference type="EMBL" id="RAR14907.1"/>
    </source>
</evidence>
<dbReference type="GO" id="GO:0005739">
    <property type="term" value="C:mitochondrion"/>
    <property type="evidence" value="ECO:0007669"/>
    <property type="project" value="UniProtKB-SubCell"/>
</dbReference>
<dbReference type="InterPro" id="IPR042184">
    <property type="entry name" value="YqeY/Aim41_N"/>
</dbReference>
<dbReference type="InterPro" id="IPR019004">
    <property type="entry name" value="YqeY/Aim41"/>
</dbReference>
<comment type="caution">
    <text evidence="2">The sequence shown here is derived from an EMBL/GenBank/DDBJ whole genome shotgun (WGS) entry which is preliminary data.</text>
</comment>
<reference evidence="3" key="1">
    <citation type="submission" date="2018-05" db="EMBL/GenBank/DDBJ databases">
        <title>Draft genome sequence of Stemphylium lycopersici strain CIDEFI 213.</title>
        <authorList>
            <person name="Medina R."/>
            <person name="Franco M.E.E."/>
            <person name="Lucentini C.G."/>
            <person name="Saparrat M.C.N."/>
            <person name="Balatti P.A."/>
        </authorList>
    </citation>
    <scope>NUCLEOTIDE SEQUENCE [LARGE SCALE GENOMIC DNA]</scope>
    <source>
        <strain evidence="3">CIDEFI 213</strain>
    </source>
</reference>
<gene>
    <name evidence="1" type="primary">AIM41</name>
    <name evidence="2" type="ORF">DDE83_001745</name>
</gene>
<dbReference type="GO" id="GO:0016884">
    <property type="term" value="F:carbon-nitrogen ligase activity, with glutamine as amido-N-donor"/>
    <property type="evidence" value="ECO:0007669"/>
    <property type="project" value="UniProtKB-UniRule"/>
</dbReference>
<dbReference type="Gene3D" id="1.10.10.410">
    <property type="match status" value="1"/>
</dbReference>
<accession>A0A364NCH8</accession>
<dbReference type="PANTHER" id="PTHR28055">
    <property type="entry name" value="ALTERED INHERITANCE OF MITOCHONDRIA PROTEIN 41, MITOCHONDRIAL"/>
    <property type="match status" value="1"/>
</dbReference>
<name>A0A364NCH8_STELY</name>
<keyword evidence="3" id="KW-1185">Reference proteome</keyword>
<comment type="similarity">
    <text evidence="1">Belongs to the AIM41 family.</text>
</comment>
<dbReference type="InterPro" id="IPR023168">
    <property type="entry name" value="GatB_Yqey_C_2"/>
</dbReference>